<sequence length="150" mass="17454">MSRTCQGGRPPFTPRVLTNYRSLLAPEYTIPTPPSEDDMELYEVPITWEVPPPATNPEYFPLTKVPVPHVENFEQPFSFPTFGIETDPELEAAMLDLSQRYLEPLEEPPVLMEEELLAQERKLLEETETIAEKNYKMWLRKFYGLVPPRQ</sequence>
<keyword evidence="2" id="KW-1185">Reference proteome</keyword>
<protein>
    <submittedName>
        <fullName evidence="1">Uncharacterized protein</fullName>
    </submittedName>
</protein>
<organism evidence="1 2">
    <name type="scientific">Rhododendron griersonianum</name>
    <dbReference type="NCBI Taxonomy" id="479676"/>
    <lineage>
        <taxon>Eukaryota</taxon>
        <taxon>Viridiplantae</taxon>
        <taxon>Streptophyta</taxon>
        <taxon>Embryophyta</taxon>
        <taxon>Tracheophyta</taxon>
        <taxon>Spermatophyta</taxon>
        <taxon>Magnoliopsida</taxon>
        <taxon>eudicotyledons</taxon>
        <taxon>Gunneridae</taxon>
        <taxon>Pentapetalae</taxon>
        <taxon>asterids</taxon>
        <taxon>Ericales</taxon>
        <taxon>Ericaceae</taxon>
        <taxon>Ericoideae</taxon>
        <taxon>Rhodoreae</taxon>
        <taxon>Rhododendron</taxon>
    </lineage>
</organism>
<evidence type="ECO:0000313" key="1">
    <source>
        <dbReference type="EMBL" id="KAG5544361.1"/>
    </source>
</evidence>
<gene>
    <name evidence="1" type="ORF">RHGRI_016944</name>
</gene>
<dbReference type="Proteomes" id="UP000823749">
    <property type="component" value="Chromosome 6"/>
</dbReference>
<dbReference type="AlphaFoldDB" id="A0AAV6JW24"/>
<name>A0AAV6JW24_9ERIC</name>
<proteinExistence type="predicted"/>
<dbReference type="EMBL" id="JACTNZ010000006">
    <property type="protein sequence ID" value="KAG5544361.1"/>
    <property type="molecule type" value="Genomic_DNA"/>
</dbReference>
<comment type="caution">
    <text evidence="1">The sequence shown here is derived from an EMBL/GenBank/DDBJ whole genome shotgun (WGS) entry which is preliminary data.</text>
</comment>
<evidence type="ECO:0000313" key="2">
    <source>
        <dbReference type="Proteomes" id="UP000823749"/>
    </source>
</evidence>
<accession>A0AAV6JW24</accession>
<reference evidence="1 2" key="1">
    <citation type="submission" date="2020-08" db="EMBL/GenBank/DDBJ databases">
        <title>Plant Genome Project.</title>
        <authorList>
            <person name="Zhang R.-G."/>
        </authorList>
    </citation>
    <scope>NUCLEOTIDE SEQUENCE [LARGE SCALE GENOMIC DNA]</scope>
    <source>
        <strain evidence="1">WSP0</strain>
        <tissue evidence="1">Leaf</tissue>
    </source>
</reference>